<evidence type="ECO:0000256" key="1">
    <source>
        <dbReference type="SAM" id="SignalP"/>
    </source>
</evidence>
<comment type="caution">
    <text evidence="2">The sequence shown here is derived from an EMBL/GenBank/DDBJ whole genome shotgun (WGS) entry which is preliminary data.</text>
</comment>
<reference evidence="2 3" key="1">
    <citation type="submission" date="2019-07" db="EMBL/GenBank/DDBJ databases">
        <authorList>
            <person name="Kim J."/>
        </authorList>
    </citation>
    <scope>NUCLEOTIDE SEQUENCE [LARGE SCALE GENOMIC DNA]</scope>
    <source>
        <strain evidence="2 3">MJ1a</strain>
    </source>
</reference>
<evidence type="ECO:0000313" key="3">
    <source>
        <dbReference type="Proteomes" id="UP000318010"/>
    </source>
</evidence>
<keyword evidence="1" id="KW-0732">Signal</keyword>
<dbReference type="Proteomes" id="UP000318010">
    <property type="component" value="Unassembled WGS sequence"/>
</dbReference>
<accession>A0A563TYG6</accession>
<evidence type="ECO:0000313" key="2">
    <source>
        <dbReference type="EMBL" id="TWR24170.1"/>
    </source>
</evidence>
<feature type="signal peptide" evidence="1">
    <location>
        <begin position="1"/>
        <end position="22"/>
    </location>
</feature>
<sequence>MHRNIKLTILVLLFIGISNARAQQSENFVVTGKVSNELNVNMTMLNAYKSFSIDSLVIYNHLMAKKSVLKHIKGVLLKDVIARSGIASESPKVLSEYYIICKATDGYKIVYSWNELFNSSAGDQTLILTSYDTESAKTEKGNIAIVTPTDKATGRRFLKGLTSVTVSRVD</sequence>
<keyword evidence="3" id="KW-1185">Reference proteome</keyword>
<dbReference type="RefSeq" id="WP_146273048.1">
    <property type="nucleotide sequence ID" value="NZ_VOEI01000007.1"/>
</dbReference>
<gene>
    <name evidence="2" type="ORF">FPZ42_16920</name>
</gene>
<dbReference type="AlphaFoldDB" id="A0A563TYG6"/>
<name>A0A563TYG6_9SPHI</name>
<dbReference type="EMBL" id="VOEI01000007">
    <property type="protein sequence ID" value="TWR24170.1"/>
    <property type="molecule type" value="Genomic_DNA"/>
</dbReference>
<dbReference type="InterPro" id="IPR036374">
    <property type="entry name" value="OxRdtase_Mopterin-bd_sf"/>
</dbReference>
<protein>
    <submittedName>
        <fullName evidence="2">Molybdopterin-binding protein</fullName>
    </submittedName>
</protein>
<proteinExistence type="predicted"/>
<organism evidence="2 3">
    <name type="scientific">Mucilaginibacter achroorhodeus</name>
    <dbReference type="NCBI Taxonomy" id="2599294"/>
    <lineage>
        <taxon>Bacteria</taxon>
        <taxon>Pseudomonadati</taxon>
        <taxon>Bacteroidota</taxon>
        <taxon>Sphingobacteriia</taxon>
        <taxon>Sphingobacteriales</taxon>
        <taxon>Sphingobacteriaceae</taxon>
        <taxon>Mucilaginibacter</taxon>
    </lineage>
</organism>
<feature type="chain" id="PRO_5022082665" evidence="1">
    <location>
        <begin position="23"/>
        <end position="170"/>
    </location>
</feature>
<dbReference type="SUPFAM" id="SSF56524">
    <property type="entry name" value="Oxidoreductase molybdopterin-binding domain"/>
    <property type="match status" value="1"/>
</dbReference>
<dbReference type="OrthoDB" id="5366082at2"/>